<gene>
    <name evidence="3" type="ORF">BBK14_26925</name>
</gene>
<dbReference type="InterPro" id="IPR037523">
    <property type="entry name" value="VOC_core"/>
</dbReference>
<dbReference type="InterPro" id="IPR029068">
    <property type="entry name" value="Glyas_Bleomycin-R_OHBP_Dase"/>
</dbReference>
<keyword evidence="4" id="KW-1185">Reference proteome</keyword>
<dbReference type="EMBL" id="MAXA01000255">
    <property type="protein sequence ID" value="OHV21364.1"/>
    <property type="molecule type" value="Genomic_DNA"/>
</dbReference>
<dbReference type="InterPro" id="IPR051785">
    <property type="entry name" value="MMCE/EMCE_epimerase"/>
</dbReference>
<dbReference type="PROSITE" id="PS51819">
    <property type="entry name" value="VOC"/>
    <property type="match status" value="1"/>
</dbReference>
<dbReference type="Gene3D" id="3.10.180.10">
    <property type="entry name" value="2,3-Dihydroxybiphenyl 1,2-Dioxygenase, domain 1"/>
    <property type="match status" value="1"/>
</dbReference>
<comment type="caution">
    <text evidence="3">The sequence shown here is derived from an EMBL/GenBank/DDBJ whole genome shotgun (WGS) entry which is preliminary data.</text>
</comment>
<protein>
    <submittedName>
        <fullName evidence="3">Glyoxalase</fullName>
    </submittedName>
</protein>
<dbReference type="RefSeq" id="WP_071066421.1">
    <property type="nucleotide sequence ID" value="NZ_MAXA01000255.1"/>
</dbReference>
<feature type="domain" description="VOC" evidence="2">
    <location>
        <begin position="12"/>
        <end position="152"/>
    </location>
</feature>
<dbReference type="AlphaFoldDB" id="A0A1S1PN37"/>
<evidence type="ECO:0000259" key="2">
    <source>
        <dbReference type="PROSITE" id="PS51819"/>
    </source>
</evidence>
<reference evidence="4" key="1">
    <citation type="submission" date="2016-07" db="EMBL/GenBank/DDBJ databases">
        <title>Frankia sp. NRRL B-16219 Genome sequencing.</title>
        <authorList>
            <person name="Ghodhbane-Gtari F."/>
            <person name="Swanson E."/>
            <person name="Gueddou A."/>
            <person name="Louati M."/>
            <person name="Nouioui I."/>
            <person name="Hezbri K."/>
            <person name="Abebe-Akele F."/>
            <person name="Simpson S."/>
            <person name="Morris K."/>
            <person name="Thomas K."/>
            <person name="Gtari M."/>
            <person name="Tisa L.S."/>
        </authorList>
    </citation>
    <scope>NUCLEOTIDE SEQUENCE [LARGE SCALE GENOMIC DNA]</scope>
    <source>
        <strain evidence="4">NRRL B-16219</strain>
    </source>
</reference>
<organism evidence="3 4">
    <name type="scientific">Parafrankia soli</name>
    <dbReference type="NCBI Taxonomy" id="2599596"/>
    <lineage>
        <taxon>Bacteria</taxon>
        <taxon>Bacillati</taxon>
        <taxon>Actinomycetota</taxon>
        <taxon>Actinomycetes</taxon>
        <taxon>Frankiales</taxon>
        <taxon>Frankiaceae</taxon>
        <taxon>Parafrankia</taxon>
    </lineage>
</organism>
<dbReference type="PANTHER" id="PTHR43048">
    <property type="entry name" value="METHYLMALONYL-COA EPIMERASE"/>
    <property type="match status" value="1"/>
</dbReference>
<dbReference type="GO" id="GO:0046491">
    <property type="term" value="P:L-methylmalonyl-CoA metabolic process"/>
    <property type="evidence" value="ECO:0007669"/>
    <property type="project" value="TreeGrafter"/>
</dbReference>
<dbReference type="Proteomes" id="UP000179769">
    <property type="component" value="Unassembled WGS sequence"/>
</dbReference>
<proteinExistence type="predicted"/>
<dbReference type="GO" id="GO:0046872">
    <property type="term" value="F:metal ion binding"/>
    <property type="evidence" value="ECO:0007669"/>
    <property type="project" value="UniProtKB-KW"/>
</dbReference>
<evidence type="ECO:0000313" key="4">
    <source>
        <dbReference type="Proteomes" id="UP000179769"/>
    </source>
</evidence>
<dbReference type="GO" id="GO:0004462">
    <property type="term" value="F:lactoylglutathione lyase activity"/>
    <property type="evidence" value="ECO:0007669"/>
    <property type="project" value="InterPro"/>
</dbReference>
<name>A0A1S1PN37_9ACTN</name>
<dbReference type="InterPro" id="IPR018146">
    <property type="entry name" value="Glyoxalase_1_CS"/>
</dbReference>
<dbReference type="InterPro" id="IPR004360">
    <property type="entry name" value="Glyas_Fos-R_dOase_dom"/>
</dbReference>
<dbReference type="OrthoDB" id="115162at2"/>
<dbReference type="Pfam" id="PF00903">
    <property type="entry name" value="Glyoxalase"/>
    <property type="match status" value="1"/>
</dbReference>
<dbReference type="SUPFAM" id="SSF54593">
    <property type="entry name" value="Glyoxalase/Bleomycin resistance protein/Dihydroxybiphenyl dioxygenase"/>
    <property type="match status" value="1"/>
</dbReference>
<dbReference type="GO" id="GO:0004493">
    <property type="term" value="F:methylmalonyl-CoA epimerase activity"/>
    <property type="evidence" value="ECO:0007669"/>
    <property type="project" value="TreeGrafter"/>
</dbReference>
<accession>A0A1S1PN37</accession>
<sequence>MSELSEVASDVAISHIGLCVSDFDWSIRFYVEGLGFRLAERFDIGDSLAQLAEVPPPIRCRSQMIVNGQTKLELLDWKTPRPEGAALTTRRQIGFTHLSVYVNDLAAAEARLVALGATPIEYTRTHIPMRDSAMDVLFLADPDGIRIELVQVTSHR</sequence>
<dbReference type="PROSITE" id="PS00934">
    <property type="entry name" value="GLYOXALASE_I_1"/>
    <property type="match status" value="1"/>
</dbReference>
<evidence type="ECO:0000313" key="3">
    <source>
        <dbReference type="EMBL" id="OHV21364.1"/>
    </source>
</evidence>
<evidence type="ECO:0000256" key="1">
    <source>
        <dbReference type="ARBA" id="ARBA00022723"/>
    </source>
</evidence>
<dbReference type="PANTHER" id="PTHR43048:SF3">
    <property type="entry name" value="METHYLMALONYL-COA EPIMERASE, MITOCHONDRIAL"/>
    <property type="match status" value="1"/>
</dbReference>
<keyword evidence="1" id="KW-0479">Metal-binding</keyword>